<feature type="region of interest" description="Disordered" evidence="4">
    <location>
        <begin position="87"/>
        <end position="107"/>
    </location>
</feature>
<dbReference type="Pfam" id="PF02536">
    <property type="entry name" value="mTERF"/>
    <property type="match status" value="1"/>
</dbReference>
<proteinExistence type="inferred from homology"/>
<keyword evidence="2" id="KW-0806">Transcription termination</keyword>
<evidence type="ECO:0000313" key="6">
    <source>
        <dbReference type="Proteomes" id="UP000290289"/>
    </source>
</evidence>
<evidence type="ECO:0000256" key="1">
    <source>
        <dbReference type="ARBA" id="ARBA00007692"/>
    </source>
</evidence>
<dbReference type="PANTHER" id="PTHR13068:SF98">
    <property type="entry name" value="TRANSCRIPTION TERMINATION FACTOR MTERF2, CHLOROPLASTIC"/>
    <property type="match status" value="1"/>
</dbReference>
<evidence type="ECO:0000256" key="2">
    <source>
        <dbReference type="ARBA" id="ARBA00022472"/>
    </source>
</evidence>
<dbReference type="EMBL" id="RDQH01000331">
    <property type="protein sequence ID" value="RXH99667.1"/>
    <property type="molecule type" value="Genomic_DNA"/>
</dbReference>
<dbReference type="SMR" id="A0A498JXK4"/>
<evidence type="ECO:0000256" key="4">
    <source>
        <dbReference type="SAM" id="MobiDB-lite"/>
    </source>
</evidence>
<feature type="compositionally biased region" description="Low complexity" evidence="4">
    <location>
        <begin position="122"/>
        <end position="133"/>
    </location>
</feature>
<feature type="compositionally biased region" description="Basic and acidic residues" evidence="4">
    <location>
        <begin position="94"/>
        <end position="106"/>
    </location>
</feature>
<dbReference type="InterPro" id="IPR038538">
    <property type="entry name" value="MTERF_sf"/>
</dbReference>
<evidence type="ECO:0008006" key="7">
    <source>
        <dbReference type="Google" id="ProtNLM"/>
    </source>
</evidence>
<dbReference type="PANTHER" id="PTHR13068">
    <property type="entry name" value="CGI-12 PROTEIN-RELATED"/>
    <property type="match status" value="1"/>
</dbReference>
<dbReference type="Proteomes" id="UP000290289">
    <property type="component" value="Chromosome 5"/>
</dbReference>
<dbReference type="GO" id="GO:0003676">
    <property type="term" value="F:nucleic acid binding"/>
    <property type="evidence" value="ECO:0007669"/>
    <property type="project" value="InterPro"/>
</dbReference>
<feature type="region of interest" description="Disordered" evidence="4">
    <location>
        <begin position="658"/>
        <end position="710"/>
    </location>
</feature>
<protein>
    <recommendedName>
        <fullName evidence="7">Transcription termination factor MTERF2, chloroplastic</fullName>
    </recommendedName>
</protein>
<organism evidence="5 6">
    <name type="scientific">Malus domestica</name>
    <name type="common">Apple</name>
    <name type="synonym">Pyrus malus</name>
    <dbReference type="NCBI Taxonomy" id="3750"/>
    <lineage>
        <taxon>Eukaryota</taxon>
        <taxon>Viridiplantae</taxon>
        <taxon>Streptophyta</taxon>
        <taxon>Embryophyta</taxon>
        <taxon>Tracheophyta</taxon>
        <taxon>Spermatophyta</taxon>
        <taxon>Magnoliopsida</taxon>
        <taxon>eudicotyledons</taxon>
        <taxon>Gunneridae</taxon>
        <taxon>Pentapetalae</taxon>
        <taxon>rosids</taxon>
        <taxon>fabids</taxon>
        <taxon>Rosales</taxon>
        <taxon>Rosaceae</taxon>
        <taxon>Amygdaloideae</taxon>
        <taxon>Maleae</taxon>
        <taxon>Malus</taxon>
    </lineage>
</organism>
<comment type="similarity">
    <text evidence="1">Belongs to the mTERF family.</text>
</comment>
<name>A0A498JXK4_MALDO</name>
<evidence type="ECO:0000313" key="5">
    <source>
        <dbReference type="EMBL" id="RXH99667.1"/>
    </source>
</evidence>
<dbReference type="Gramene" id="mRNA:MD05G0055100">
    <property type="protein sequence ID" value="mRNA:MD05G0055100"/>
    <property type="gene ID" value="MD05G0055100"/>
</dbReference>
<evidence type="ECO:0000256" key="3">
    <source>
        <dbReference type="ARBA" id="ARBA00022946"/>
    </source>
</evidence>
<keyword evidence="2" id="KW-0804">Transcription</keyword>
<keyword evidence="3" id="KW-0809">Transit peptide</keyword>
<dbReference type="SMART" id="SM00733">
    <property type="entry name" value="Mterf"/>
    <property type="match status" value="9"/>
</dbReference>
<sequence>MVRFGSCPFLFIRNRNQNRFEQSGSIFDSLTFHAHPGIGPDAYPIIHMGCCGAAKMAVSSPLTQLTTPLPFHHHQSHLHLHLPKAFPSAAASSHPDHNHDPPDLTIRKHNSKSTALLLQRLSHFPNPNPNSHHPSPPPPPDDKSKLLERSLLRKRTPQFPGSISLDSSSHDSFCDDDDEHRMIMRALEIRRKVTAEILKEVMRTKGKFGITYATNLTETLTDFLDYVMVEAAAMKRSPEFSDSTFNFRAKIVIEDSEVVPCIRWLKHNSLSYPQIGKLICLSKGDIGSIRRLAVWLKSIHVKGRFIGVALVKAGDHFLERSNEELDEIVEYLESNGVKRDWMGCVMSRCPQLLSYSLEEVKARAGFYFEMGINEKDFGTMVFDFPRVLGYYTLVEMNQKVNYLKEFGLSTEDVGKLLAFRPHLMGCSIEERWKPLVKYLYYHGITRDGMRRMLTIKPIIFCVDYGKTIVPKVKFFQDIGIRDDAIGKMLVKFPPLLTYSLYKKIRPVVIFLMTKAGVSERDIGKVIALGPELLGCNIVKKLEVNVKYFRSLGIHHGVLGEMIADFPMLLRYNIDVLRPKYRYLRRTMVRPMKALIEFPRFFSYSLEGRIIPRHKVLTENCINLKLRYMLACTDEDFEKRVKTIVVRRQGFESGVLSEDVYNSEMSDDEDSPVGGTIPDDGESEAGLTMFDDGESETESNMLDDSDSDAEL</sequence>
<keyword evidence="2" id="KW-0805">Transcription regulation</keyword>
<dbReference type="STRING" id="3750.A0A498JXK4"/>
<dbReference type="GO" id="GO:0006353">
    <property type="term" value="P:DNA-templated transcription termination"/>
    <property type="evidence" value="ECO:0007669"/>
    <property type="project" value="UniProtKB-KW"/>
</dbReference>
<accession>A0A498JXK4</accession>
<feature type="region of interest" description="Disordered" evidence="4">
    <location>
        <begin position="122"/>
        <end position="145"/>
    </location>
</feature>
<dbReference type="AlphaFoldDB" id="A0A498JXK4"/>
<comment type="caution">
    <text evidence="5">The sequence shown here is derived from an EMBL/GenBank/DDBJ whole genome shotgun (WGS) entry which is preliminary data.</text>
</comment>
<dbReference type="Gene3D" id="1.25.70.10">
    <property type="entry name" value="Transcription termination factor 3, mitochondrial"/>
    <property type="match status" value="1"/>
</dbReference>
<gene>
    <name evidence="5" type="ORF">DVH24_021469</name>
</gene>
<reference evidence="5 6" key="1">
    <citation type="submission" date="2018-10" db="EMBL/GenBank/DDBJ databases">
        <title>A high-quality apple genome assembly.</title>
        <authorList>
            <person name="Hu J."/>
        </authorList>
    </citation>
    <scope>NUCLEOTIDE SEQUENCE [LARGE SCALE GENOMIC DNA]</scope>
    <source>
        <strain evidence="6">cv. HFTH1</strain>
        <tissue evidence="5">Young leaf</tissue>
    </source>
</reference>
<dbReference type="InterPro" id="IPR003690">
    <property type="entry name" value="MTERF"/>
</dbReference>
<feature type="compositionally biased region" description="Acidic residues" evidence="4">
    <location>
        <begin position="690"/>
        <end position="710"/>
    </location>
</feature>
<keyword evidence="6" id="KW-1185">Reference proteome</keyword>